<organism evidence="1 2">
    <name type="scientific">Russula earlei</name>
    <dbReference type="NCBI Taxonomy" id="71964"/>
    <lineage>
        <taxon>Eukaryota</taxon>
        <taxon>Fungi</taxon>
        <taxon>Dikarya</taxon>
        <taxon>Basidiomycota</taxon>
        <taxon>Agaricomycotina</taxon>
        <taxon>Agaricomycetes</taxon>
        <taxon>Russulales</taxon>
        <taxon>Russulaceae</taxon>
        <taxon>Russula</taxon>
    </lineage>
</organism>
<protein>
    <submittedName>
        <fullName evidence="1">Uncharacterized protein</fullName>
    </submittedName>
</protein>
<accession>A0ACC0U171</accession>
<evidence type="ECO:0000313" key="2">
    <source>
        <dbReference type="Proteomes" id="UP001207468"/>
    </source>
</evidence>
<dbReference type="EMBL" id="JAGFNK010000223">
    <property type="protein sequence ID" value="KAI9457288.1"/>
    <property type="molecule type" value="Genomic_DNA"/>
</dbReference>
<sequence length="60" mass="6198">SGLGVSATSGVSARDNVVTLAFLTQLLLRMHEAHLADLAHPASGQPMATNMRLGRTQAVG</sequence>
<feature type="non-terminal residue" evidence="1">
    <location>
        <position position="1"/>
    </location>
</feature>
<comment type="caution">
    <text evidence="1">The sequence shown here is derived from an EMBL/GenBank/DDBJ whole genome shotgun (WGS) entry which is preliminary data.</text>
</comment>
<gene>
    <name evidence="1" type="ORF">F5148DRAFT_1222642</name>
</gene>
<reference evidence="1" key="1">
    <citation type="submission" date="2021-03" db="EMBL/GenBank/DDBJ databases">
        <title>Evolutionary priming and transition to the ectomycorrhizal habit in an iconic lineage of mushroom-forming fungi: is preadaptation a requirement?</title>
        <authorList>
            <consortium name="DOE Joint Genome Institute"/>
            <person name="Looney B.P."/>
            <person name="Miyauchi S."/>
            <person name="Morin E."/>
            <person name="Drula E."/>
            <person name="Courty P.E."/>
            <person name="Chicoki N."/>
            <person name="Fauchery L."/>
            <person name="Kohler A."/>
            <person name="Kuo A."/>
            <person name="LaButti K."/>
            <person name="Pangilinan J."/>
            <person name="Lipzen A."/>
            <person name="Riley R."/>
            <person name="Andreopoulos W."/>
            <person name="He G."/>
            <person name="Johnson J."/>
            <person name="Barry K.W."/>
            <person name="Grigoriev I.V."/>
            <person name="Nagy L."/>
            <person name="Hibbett D."/>
            <person name="Henrissat B."/>
            <person name="Matheny P.B."/>
            <person name="Labbe J."/>
            <person name="Martin A.F."/>
        </authorList>
    </citation>
    <scope>NUCLEOTIDE SEQUENCE</scope>
    <source>
        <strain evidence="1">BPL698</strain>
    </source>
</reference>
<dbReference type="Proteomes" id="UP001207468">
    <property type="component" value="Unassembled WGS sequence"/>
</dbReference>
<keyword evidence="2" id="KW-1185">Reference proteome</keyword>
<proteinExistence type="predicted"/>
<evidence type="ECO:0000313" key="1">
    <source>
        <dbReference type="EMBL" id="KAI9457288.1"/>
    </source>
</evidence>
<name>A0ACC0U171_9AGAM</name>